<dbReference type="EMBL" id="FODV01000018">
    <property type="protein sequence ID" value="SEP16910.1"/>
    <property type="molecule type" value="Genomic_DNA"/>
</dbReference>
<accession>A0A1H8VNN8</accession>
<protein>
    <submittedName>
        <fullName evidence="1">Uncharacterized protein</fullName>
    </submittedName>
</protein>
<evidence type="ECO:0000313" key="2">
    <source>
        <dbReference type="Proteomes" id="UP000199126"/>
    </source>
</evidence>
<gene>
    <name evidence="1" type="ORF">SAMN04487948_11829</name>
</gene>
<name>A0A1H8VNN8_9EURY</name>
<evidence type="ECO:0000313" key="1">
    <source>
        <dbReference type="EMBL" id="SEP16910.1"/>
    </source>
</evidence>
<dbReference type="Proteomes" id="UP000199126">
    <property type="component" value="Unassembled WGS sequence"/>
</dbReference>
<dbReference type="AlphaFoldDB" id="A0A1H8VNN8"/>
<keyword evidence="2" id="KW-1185">Reference proteome</keyword>
<organism evidence="1 2">
    <name type="scientific">Halogranum amylolyticum</name>
    <dbReference type="NCBI Taxonomy" id="660520"/>
    <lineage>
        <taxon>Archaea</taxon>
        <taxon>Methanobacteriati</taxon>
        <taxon>Methanobacteriota</taxon>
        <taxon>Stenosarchaea group</taxon>
        <taxon>Halobacteria</taxon>
        <taxon>Halobacteriales</taxon>
        <taxon>Haloferacaceae</taxon>
    </lineage>
</organism>
<reference evidence="2" key="1">
    <citation type="submission" date="2016-10" db="EMBL/GenBank/DDBJ databases">
        <authorList>
            <person name="Varghese N."/>
            <person name="Submissions S."/>
        </authorList>
    </citation>
    <scope>NUCLEOTIDE SEQUENCE [LARGE SCALE GENOMIC DNA]</scope>
    <source>
        <strain evidence="2">CGMCC 1.10121</strain>
    </source>
</reference>
<proteinExistence type="predicted"/>
<sequence>MKILRNSSVQLYKCVPTRVIRTWCGNSFDKFLCSDSMNWWLLPYNSSYVRLNGDSVVQAAVKVYE</sequence>